<dbReference type="InterPro" id="IPR013815">
    <property type="entry name" value="ATP_grasp_subdomain_1"/>
</dbReference>
<dbReference type="AlphaFoldDB" id="A0A084FYJ8"/>
<proteinExistence type="predicted"/>
<keyword evidence="2 4" id="KW-0547">Nucleotide-binding</keyword>
<dbReference type="Gene3D" id="3.30.470.20">
    <property type="entry name" value="ATP-grasp fold, B domain"/>
    <property type="match status" value="1"/>
</dbReference>
<dbReference type="PROSITE" id="PS50975">
    <property type="entry name" value="ATP_GRASP"/>
    <property type="match status" value="1"/>
</dbReference>
<comment type="caution">
    <text evidence="6">The sequence shown here is derived from an EMBL/GenBank/DDBJ whole genome shotgun (WGS) entry which is preliminary data.</text>
</comment>
<dbReference type="GO" id="GO:0046872">
    <property type="term" value="F:metal ion binding"/>
    <property type="evidence" value="ECO:0007669"/>
    <property type="project" value="InterPro"/>
</dbReference>
<dbReference type="OMA" id="WREAFIP"/>
<dbReference type="InterPro" id="IPR041472">
    <property type="entry name" value="BL00235/CARNS1_N"/>
</dbReference>
<dbReference type="KEGG" id="sapo:SAPIO_CDS9209"/>
<name>A0A084FYJ8_PSEDA</name>
<dbReference type="SUPFAM" id="SSF56059">
    <property type="entry name" value="Glutathione synthetase ATP-binding domain-like"/>
    <property type="match status" value="1"/>
</dbReference>
<dbReference type="InterPro" id="IPR052032">
    <property type="entry name" value="ATP-dep_AA_Ligase"/>
</dbReference>
<evidence type="ECO:0000313" key="7">
    <source>
        <dbReference type="Proteomes" id="UP000028545"/>
    </source>
</evidence>
<dbReference type="EMBL" id="JOWA01000132">
    <property type="protein sequence ID" value="KEZ40160.1"/>
    <property type="molecule type" value="Genomic_DNA"/>
</dbReference>
<feature type="domain" description="ATP-grasp" evidence="5">
    <location>
        <begin position="330"/>
        <end position="563"/>
    </location>
</feature>
<keyword evidence="1" id="KW-0436">Ligase</keyword>
<dbReference type="Pfam" id="PF18130">
    <property type="entry name" value="ATPgrasp_N"/>
    <property type="match status" value="1"/>
</dbReference>
<dbReference type="PANTHER" id="PTHR43585">
    <property type="entry name" value="FUMIPYRROLE BIOSYNTHESIS PROTEIN C"/>
    <property type="match status" value="1"/>
</dbReference>
<dbReference type="GO" id="GO:0005524">
    <property type="term" value="F:ATP binding"/>
    <property type="evidence" value="ECO:0007669"/>
    <property type="project" value="UniProtKB-UniRule"/>
</dbReference>
<dbReference type="InterPro" id="IPR011761">
    <property type="entry name" value="ATP-grasp"/>
</dbReference>
<accession>A0A084FYJ8</accession>
<evidence type="ECO:0000256" key="1">
    <source>
        <dbReference type="ARBA" id="ARBA00022598"/>
    </source>
</evidence>
<evidence type="ECO:0000256" key="2">
    <source>
        <dbReference type="ARBA" id="ARBA00022741"/>
    </source>
</evidence>
<dbReference type="Gene3D" id="3.40.50.20">
    <property type="match status" value="1"/>
</dbReference>
<dbReference type="RefSeq" id="XP_016639959.1">
    <property type="nucleotide sequence ID" value="XM_016790656.1"/>
</dbReference>
<evidence type="ECO:0000259" key="5">
    <source>
        <dbReference type="PROSITE" id="PS50975"/>
    </source>
</evidence>
<dbReference type="Pfam" id="PF13535">
    <property type="entry name" value="ATP-grasp_4"/>
    <property type="match status" value="1"/>
</dbReference>
<dbReference type="GO" id="GO:0016874">
    <property type="term" value="F:ligase activity"/>
    <property type="evidence" value="ECO:0007669"/>
    <property type="project" value="UniProtKB-KW"/>
</dbReference>
<dbReference type="OrthoDB" id="434648at2759"/>
<dbReference type="Gene3D" id="3.30.1490.20">
    <property type="entry name" value="ATP-grasp fold, A domain"/>
    <property type="match status" value="1"/>
</dbReference>
<organism evidence="6 7">
    <name type="scientific">Pseudallescheria apiosperma</name>
    <name type="common">Scedosporium apiospermum</name>
    <dbReference type="NCBI Taxonomy" id="563466"/>
    <lineage>
        <taxon>Eukaryota</taxon>
        <taxon>Fungi</taxon>
        <taxon>Dikarya</taxon>
        <taxon>Ascomycota</taxon>
        <taxon>Pezizomycotina</taxon>
        <taxon>Sordariomycetes</taxon>
        <taxon>Hypocreomycetidae</taxon>
        <taxon>Microascales</taxon>
        <taxon>Microascaceae</taxon>
        <taxon>Scedosporium</taxon>
    </lineage>
</organism>
<keyword evidence="3 4" id="KW-0067">ATP-binding</keyword>
<dbReference type="GeneID" id="27728281"/>
<evidence type="ECO:0000313" key="6">
    <source>
        <dbReference type="EMBL" id="KEZ40160.1"/>
    </source>
</evidence>
<dbReference type="PANTHER" id="PTHR43585:SF2">
    <property type="entry name" value="ATP-GRASP ENZYME FSQD"/>
    <property type="match status" value="1"/>
</dbReference>
<protein>
    <recommendedName>
        <fullName evidence="5">ATP-grasp domain-containing protein</fullName>
    </recommendedName>
</protein>
<evidence type="ECO:0000256" key="3">
    <source>
        <dbReference type="ARBA" id="ARBA00022840"/>
    </source>
</evidence>
<reference evidence="6 7" key="1">
    <citation type="journal article" date="2014" name="Genome Announc.">
        <title>Draft genome sequence of the pathogenic fungus Scedosporium apiospermum.</title>
        <authorList>
            <person name="Vandeputte P."/>
            <person name="Ghamrawi S."/>
            <person name="Rechenmann M."/>
            <person name="Iltis A."/>
            <person name="Giraud S."/>
            <person name="Fleury M."/>
            <person name="Thornton C."/>
            <person name="Delhaes L."/>
            <person name="Meyer W."/>
            <person name="Papon N."/>
            <person name="Bouchara J.P."/>
        </authorList>
    </citation>
    <scope>NUCLEOTIDE SEQUENCE [LARGE SCALE GENOMIC DNA]</scope>
    <source>
        <strain evidence="6 7">IHEM 14462</strain>
    </source>
</reference>
<sequence length="675" mass="74349">MRTVGEREEREERSKTRELLWEFSWHLSKSHITENAWQSLDIIFKKVSSASEAEIPENSIGDFESAYVIYLDDGSPGKAESFGSPKAFQFFLQCLRATVASTTGFGRLAKLIVPLQEGHIVRSDIIPLRLRDSRFVQTAVSFAEPHQSYIGSHISESNNLGALFAASTAGLILCDDADGSSDSGLDALSLSVESELDNRLSFPWISPDKIRRRTLVLVEGSRAHPDNGGTGPGIYLAAIALGINMVVLDNAGHWLEGPEYAHWREAFIPTRLTDPPEADFGDRIVKAVKSYGKPVDGIVTFCDSYVVQVAQAAQQLGLETVSPDALRIATDKYQTSVFAGHQAYLASSADEALEIAGKKQLPYPLIIKPCNGWSSEGVFRVDSLDNLAEAVKSIDTSRHGSEFVIEKYCSGPEVDANFVLLDGEILFFEACDDFPKTADSNGPDATGSLSTFVELNSVYPSALPSQEINTLRDSFLDTLLKLGLRNGVMHLEGRVEHSSVDYYTTEDGLLDLHARRVEASANGEPPAAWLIEINPRPLGMTGAHIIESTYGIDYWGLAMLIAVGDKSRARSLSRPFKHGPQYTCVMVFISADYPPSRQGIFDSDDICAELKVRRPDLARQISRCACLVRRGQKVPHPSSGVNTFLAYFNVFSRTSRKEALDFARQVREEVRFSFV</sequence>
<gene>
    <name evidence="6" type="ORF">SAPIO_CDS9209</name>
</gene>
<keyword evidence="7" id="KW-1185">Reference proteome</keyword>
<dbReference type="VEuPathDB" id="FungiDB:SAPIO_CDS9209"/>
<dbReference type="Proteomes" id="UP000028545">
    <property type="component" value="Unassembled WGS sequence"/>
</dbReference>
<evidence type="ECO:0000256" key="4">
    <source>
        <dbReference type="PROSITE-ProRule" id="PRU00409"/>
    </source>
</evidence>
<dbReference type="HOGENOM" id="CLU_017280_0_0_1"/>